<dbReference type="CDD" id="cd14797">
    <property type="entry name" value="DUF302"/>
    <property type="match status" value="2"/>
</dbReference>
<evidence type="ECO:0000256" key="1">
    <source>
        <dbReference type="SAM" id="MobiDB-lite"/>
    </source>
</evidence>
<feature type="compositionally biased region" description="Low complexity" evidence="1">
    <location>
        <begin position="325"/>
        <end position="353"/>
    </location>
</feature>
<dbReference type="Pfam" id="PF03625">
    <property type="entry name" value="DUF302"/>
    <property type="match status" value="2"/>
</dbReference>
<evidence type="ECO:0000313" key="4">
    <source>
        <dbReference type="EMBL" id="MES1929291.1"/>
    </source>
</evidence>
<keyword evidence="2" id="KW-0732">Signal</keyword>
<dbReference type="PROSITE" id="PS51257">
    <property type="entry name" value="PROKAR_LIPOPROTEIN"/>
    <property type="match status" value="1"/>
</dbReference>
<keyword evidence="5" id="KW-1185">Reference proteome</keyword>
<feature type="compositionally biased region" description="Acidic residues" evidence="1">
    <location>
        <begin position="36"/>
        <end position="46"/>
    </location>
</feature>
<evidence type="ECO:0000259" key="3">
    <source>
        <dbReference type="Pfam" id="PF03625"/>
    </source>
</evidence>
<dbReference type="InterPro" id="IPR005180">
    <property type="entry name" value="DUF302"/>
</dbReference>
<reference evidence="4 5" key="1">
    <citation type="submission" date="2013-03" db="EMBL/GenBank/DDBJ databases">
        <title>Salinisphaera dokdonensis CL-ES53 Genome Sequencing.</title>
        <authorList>
            <person name="Li C."/>
            <person name="Lai Q."/>
            <person name="Shao Z."/>
        </authorList>
    </citation>
    <scope>NUCLEOTIDE SEQUENCE [LARGE SCALE GENOMIC DNA]</scope>
    <source>
        <strain evidence="4 5">CL-ES53</strain>
    </source>
</reference>
<feature type="region of interest" description="Disordered" evidence="1">
    <location>
        <begin position="186"/>
        <end position="210"/>
    </location>
</feature>
<comment type="caution">
    <text evidence="4">The sequence shown here is derived from an EMBL/GenBank/DDBJ whole genome shotgun (WGS) entry which is preliminary data.</text>
</comment>
<dbReference type="Proteomes" id="UP001460888">
    <property type="component" value="Unassembled WGS sequence"/>
</dbReference>
<sequence length="362" mass="37770">MYSCSTRRKTPRAIAVLLLCLLVLAVSACEWTDLVDGDDDEDDDSNSDNTPPATETRVPGLSVAVSSSDFQTTSDTLVDSINASANFVALARIDHQANAGSSSSLRPTTVVLFDDANRSSPLILADPRVALDLPARVLVYRDSENDIGVAYTNGDYLDARYDLGDAEDGALDGFDADIETLVNDVAGDDPSSGAASGVSEGEGIESVESSQDFNSTINALIDAIESRTELTRLDPIDFQARSTRNGVNPNTLMIFGNPDAGTPLIRASQTTGVDLPQKMLVSQADDGTVTIYYNDPGFIADRHDITGRDDEIDAIGDLLADLADEAAGNGSTSGSASTNAANGSTNATEAATTDQSGASATP</sequence>
<dbReference type="InterPro" id="IPR035923">
    <property type="entry name" value="TT1751-like_sf"/>
</dbReference>
<dbReference type="Gene3D" id="3.30.310.70">
    <property type="entry name" value="TT1751-like domain"/>
    <property type="match status" value="2"/>
</dbReference>
<feature type="region of interest" description="Disordered" evidence="1">
    <location>
        <begin position="36"/>
        <end position="59"/>
    </location>
</feature>
<feature type="domain" description="DUF302" evidence="3">
    <location>
        <begin position="93"/>
        <end position="153"/>
    </location>
</feature>
<feature type="compositionally biased region" description="Low complexity" evidence="1">
    <location>
        <begin position="191"/>
        <end position="210"/>
    </location>
</feature>
<accession>A0ABV2B076</accession>
<feature type="signal peptide" evidence="2">
    <location>
        <begin position="1"/>
        <end position="28"/>
    </location>
</feature>
<protein>
    <recommendedName>
        <fullName evidence="3">DUF302 domain-containing protein</fullName>
    </recommendedName>
</protein>
<evidence type="ECO:0000256" key="2">
    <source>
        <dbReference type="SAM" id="SignalP"/>
    </source>
</evidence>
<feature type="domain" description="DUF302" evidence="3">
    <location>
        <begin position="248"/>
        <end position="296"/>
    </location>
</feature>
<dbReference type="RefSeq" id="WP_353110783.1">
    <property type="nucleotide sequence ID" value="NZ_APND01000002.1"/>
</dbReference>
<organism evidence="4 5">
    <name type="scientific">Salinisphaera dokdonensis CL-ES53</name>
    <dbReference type="NCBI Taxonomy" id="1304272"/>
    <lineage>
        <taxon>Bacteria</taxon>
        <taxon>Pseudomonadati</taxon>
        <taxon>Pseudomonadota</taxon>
        <taxon>Gammaproteobacteria</taxon>
        <taxon>Salinisphaerales</taxon>
        <taxon>Salinisphaeraceae</taxon>
        <taxon>Salinisphaera</taxon>
    </lineage>
</organism>
<dbReference type="SUPFAM" id="SSF103247">
    <property type="entry name" value="TT1751-like"/>
    <property type="match status" value="2"/>
</dbReference>
<gene>
    <name evidence="4" type="ORF">SADO_08542</name>
</gene>
<evidence type="ECO:0000313" key="5">
    <source>
        <dbReference type="Proteomes" id="UP001460888"/>
    </source>
</evidence>
<dbReference type="PANTHER" id="PTHR38342:SF2">
    <property type="entry name" value="INNER MEMBRANE OR EXPORTED"/>
    <property type="match status" value="1"/>
</dbReference>
<feature type="chain" id="PRO_5045689202" description="DUF302 domain-containing protein" evidence="2">
    <location>
        <begin position="29"/>
        <end position="362"/>
    </location>
</feature>
<feature type="region of interest" description="Disordered" evidence="1">
    <location>
        <begin position="325"/>
        <end position="362"/>
    </location>
</feature>
<dbReference type="EMBL" id="APND01000002">
    <property type="protein sequence ID" value="MES1929291.1"/>
    <property type="molecule type" value="Genomic_DNA"/>
</dbReference>
<dbReference type="PANTHER" id="PTHR38342">
    <property type="entry name" value="SLR5037 PROTEIN"/>
    <property type="match status" value="1"/>
</dbReference>
<name>A0ABV2B076_9GAMM</name>
<proteinExistence type="predicted"/>